<evidence type="ECO:0000256" key="2">
    <source>
        <dbReference type="ARBA" id="ARBA00022741"/>
    </source>
</evidence>
<evidence type="ECO:0000256" key="3">
    <source>
        <dbReference type="ARBA" id="ARBA00022840"/>
    </source>
</evidence>
<dbReference type="InterPro" id="IPR004344">
    <property type="entry name" value="TTL/TTLL_fam"/>
</dbReference>
<dbReference type="PROSITE" id="PS51221">
    <property type="entry name" value="TTL"/>
    <property type="match status" value="1"/>
</dbReference>
<dbReference type="PANTHER" id="PTHR12241">
    <property type="entry name" value="TUBULIN POLYGLUTAMYLASE"/>
    <property type="match status" value="1"/>
</dbReference>
<dbReference type="GO" id="GO:0005524">
    <property type="term" value="F:ATP binding"/>
    <property type="evidence" value="ECO:0007669"/>
    <property type="project" value="UniProtKB-KW"/>
</dbReference>
<dbReference type="Proteomes" id="UP000219799">
    <property type="component" value="Chromosome 8"/>
</dbReference>
<evidence type="ECO:0000313" key="4">
    <source>
        <dbReference type="EMBL" id="SBT79165.1"/>
    </source>
</evidence>
<dbReference type="EC" id="6.3.2.25" evidence="4"/>
<protein>
    <submittedName>
        <fullName evidence="4">Tubulin--tyrosine ligase, putative</fullName>
        <ecNumber evidence="4">6.3.2.25</ecNumber>
    </submittedName>
</protein>
<dbReference type="GO" id="GO:0000226">
    <property type="term" value="P:microtubule cytoskeleton organization"/>
    <property type="evidence" value="ECO:0007669"/>
    <property type="project" value="TreeGrafter"/>
</dbReference>
<dbReference type="AlphaFoldDB" id="A0A1C3KY43"/>
<organism evidence="4 5">
    <name type="scientific">Plasmodium malariae</name>
    <dbReference type="NCBI Taxonomy" id="5858"/>
    <lineage>
        <taxon>Eukaryota</taxon>
        <taxon>Sar</taxon>
        <taxon>Alveolata</taxon>
        <taxon>Apicomplexa</taxon>
        <taxon>Aconoidasida</taxon>
        <taxon>Haemosporida</taxon>
        <taxon>Plasmodiidae</taxon>
        <taxon>Plasmodium</taxon>
        <taxon>Plasmodium (Plasmodium)</taxon>
    </lineage>
</organism>
<dbReference type="SUPFAM" id="SSF56059">
    <property type="entry name" value="Glutathione synthetase ATP-binding domain-like"/>
    <property type="match status" value="1"/>
</dbReference>
<proteinExistence type="predicted"/>
<keyword evidence="2" id="KW-0547">Nucleotide-binding</keyword>
<dbReference type="VEuPathDB" id="PlasmoDB:PmUG01_08025600"/>
<dbReference type="Gene3D" id="3.30.470.20">
    <property type="entry name" value="ATP-grasp fold, B domain"/>
    <property type="match status" value="1"/>
</dbReference>
<reference evidence="4 5" key="1">
    <citation type="submission" date="2016-06" db="EMBL/GenBank/DDBJ databases">
        <authorList>
            <consortium name="Pathogen Informatics"/>
        </authorList>
    </citation>
    <scope>NUCLEOTIDE SEQUENCE [LARGE SCALE GENOMIC DNA]</scope>
    <source>
        <strain evidence="4">PmlGA01</strain>
    </source>
</reference>
<dbReference type="Pfam" id="PF03133">
    <property type="entry name" value="TTL"/>
    <property type="match status" value="1"/>
</dbReference>
<evidence type="ECO:0000313" key="5">
    <source>
        <dbReference type="Proteomes" id="UP000219799"/>
    </source>
</evidence>
<accession>A0A1C3KY43</accession>
<dbReference type="GO" id="GO:0036064">
    <property type="term" value="C:ciliary basal body"/>
    <property type="evidence" value="ECO:0007669"/>
    <property type="project" value="TreeGrafter"/>
</dbReference>
<dbReference type="EMBL" id="LT594496">
    <property type="protein sequence ID" value="SBT79165.1"/>
    <property type="molecule type" value="Genomic_DNA"/>
</dbReference>
<sequence>MIVKSNNMMDKYLMHNDKNKYDGIFRKRKHYYKSHLADTRDDISRRVVEDSVNWVQVSSECTDCYVIGDSVNWGQVSSDCTDWDVIWLDTSISDDRFRKLKKFQKINHFLGMKGITRKDELCKNLKKMKKNFPQSYNFFPPTWDLPNEISDFKIYFKKKKNKNGSKTTYIVKLKNSCQGKGIYLTKSLDNINKYESCVIQKYIHKPLLINDLKFDIRLYVLVTGCDPLRIFLHEDGLVRFSIEKYKLPKSKNLKQVNMHLTNFSINKKSDKFENSLNPDDATRGHKRSWKAFLQKLKEEGLPMDSLMKKIEHMIVKTICSIQPELKHYYNSSHISDYSNSMCFEVLGFDILLDYKLKPWLLEVNHSPSFSTCSLVDEKVKYAVIRDTLNILYMHSKYRYMFIQEYLNLQKFRTKYNDLLEKHKKELKEKLNISRFLYENKNLGGYKRIYPLEELLDYENLILFVSNAWNKSIGIPYSMKRDSYEYLFKENVKRKNKTKEKLSILDLPTTEEQLYMVENGHCSKFYSTMENINISNCSTAC</sequence>
<dbReference type="GO" id="GO:0015631">
    <property type="term" value="F:tubulin binding"/>
    <property type="evidence" value="ECO:0007669"/>
    <property type="project" value="TreeGrafter"/>
</dbReference>
<keyword evidence="3" id="KW-0067">ATP-binding</keyword>
<gene>
    <name evidence="4" type="primary">PmlGA01_080012700</name>
    <name evidence="4" type="ORF">PMLGA01_080012700</name>
</gene>
<dbReference type="GO" id="GO:0004835">
    <property type="term" value="F:tubulin-tyrosine ligase activity"/>
    <property type="evidence" value="ECO:0007669"/>
    <property type="project" value="UniProtKB-EC"/>
</dbReference>
<dbReference type="GO" id="GO:0070740">
    <property type="term" value="F:tubulin-glutamic acid ligase activity"/>
    <property type="evidence" value="ECO:0007669"/>
    <property type="project" value="TreeGrafter"/>
</dbReference>
<keyword evidence="1 4" id="KW-0436">Ligase</keyword>
<name>A0A1C3KY43_PLAMA</name>
<dbReference type="PANTHER" id="PTHR12241:SF147">
    <property type="entry name" value="TUBULIN POLYGLUTAMYLASE TTLL7"/>
    <property type="match status" value="1"/>
</dbReference>
<evidence type="ECO:0000256" key="1">
    <source>
        <dbReference type="ARBA" id="ARBA00022598"/>
    </source>
</evidence>